<name>A0ABW5PZH7_9BACI</name>
<gene>
    <name evidence="1" type="ORF">ACFSUN_06540</name>
</gene>
<accession>A0ABW5PZH7</accession>
<dbReference type="EMBL" id="JBHUMX010000013">
    <property type="protein sequence ID" value="MFD2628442.1"/>
    <property type="molecule type" value="Genomic_DNA"/>
</dbReference>
<sequence>MILYTPMSPAEIFPHDTNTLASRQFIVYQGRNMYVEQRGDGSYQLLQLLSTDPQDFLNDTFTPGTILSS</sequence>
<proteinExistence type="predicted"/>
<reference evidence="2" key="1">
    <citation type="journal article" date="2019" name="Int. J. Syst. Evol. Microbiol.">
        <title>The Global Catalogue of Microorganisms (GCM) 10K type strain sequencing project: providing services to taxonomists for standard genome sequencing and annotation.</title>
        <authorList>
            <consortium name="The Broad Institute Genomics Platform"/>
            <consortium name="The Broad Institute Genome Sequencing Center for Infectious Disease"/>
            <person name="Wu L."/>
            <person name="Ma J."/>
        </authorList>
    </citation>
    <scope>NUCLEOTIDE SEQUENCE [LARGE SCALE GENOMIC DNA]</scope>
    <source>
        <strain evidence="2">TISTR 1858</strain>
    </source>
</reference>
<organism evidence="1 2">
    <name type="scientific">Oceanobacillus kapialis</name>
    <dbReference type="NCBI Taxonomy" id="481353"/>
    <lineage>
        <taxon>Bacteria</taxon>
        <taxon>Bacillati</taxon>
        <taxon>Bacillota</taxon>
        <taxon>Bacilli</taxon>
        <taxon>Bacillales</taxon>
        <taxon>Bacillaceae</taxon>
        <taxon>Oceanobacillus</taxon>
    </lineage>
</organism>
<evidence type="ECO:0000313" key="2">
    <source>
        <dbReference type="Proteomes" id="UP001597451"/>
    </source>
</evidence>
<protein>
    <submittedName>
        <fullName evidence="1">YlzJ-like family protein</fullName>
    </submittedName>
</protein>
<dbReference type="Pfam" id="PF14035">
    <property type="entry name" value="YlzJ"/>
    <property type="match status" value="1"/>
</dbReference>
<dbReference type="InterPro" id="IPR025619">
    <property type="entry name" value="YlzJ"/>
</dbReference>
<dbReference type="Proteomes" id="UP001597451">
    <property type="component" value="Unassembled WGS sequence"/>
</dbReference>
<keyword evidence="2" id="KW-1185">Reference proteome</keyword>
<evidence type="ECO:0000313" key="1">
    <source>
        <dbReference type="EMBL" id="MFD2628442.1"/>
    </source>
</evidence>
<comment type="caution">
    <text evidence="1">The sequence shown here is derived from an EMBL/GenBank/DDBJ whole genome shotgun (WGS) entry which is preliminary data.</text>
</comment>
<dbReference type="RefSeq" id="WP_379561143.1">
    <property type="nucleotide sequence ID" value="NZ_JBHUMX010000013.1"/>
</dbReference>